<dbReference type="InterPro" id="IPR004000">
    <property type="entry name" value="Actin"/>
</dbReference>
<gene>
    <name evidence="3" type="ORF">DB88DRAFT_521266</name>
</gene>
<dbReference type="Proteomes" id="UP001182556">
    <property type="component" value="Unassembled WGS sequence"/>
</dbReference>
<evidence type="ECO:0000313" key="3">
    <source>
        <dbReference type="EMBL" id="KAK1926172.1"/>
    </source>
</evidence>
<dbReference type="EMBL" id="JAODAN010000002">
    <property type="protein sequence ID" value="KAK1926172.1"/>
    <property type="molecule type" value="Genomic_DNA"/>
</dbReference>
<feature type="region of interest" description="Disordered" evidence="2">
    <location>
        <begin position="380"/>
        <end position="408"/>
    </location>
</feature>
<comment type="caution">
    <text evidence="3">The sequence shown here is derived from an EMBL/GenBank/DDBJ whole genome shotgun (WGS) entry which is preliminary data.</text>
</comment>
<dbReference type="FunFam" id="3.30.420.40:FF:000058">
    <property type="entry name" value="Putative actin-related protein 5"/>
    <property type="match status" value="1"/>
</dbReference>
<sequence length="741" mass="84246">MDVDHEAGPSTPPTRNNIIYMADPPVPSTAQQPYDYHSLDTSSDPSICIDNAGSHSWRAGFSTMSTPYIDRTNIVARYKERKIGKNILLFGRDVEADANSRSNTRLMYDGDMLIHQDMLECALDYTFVMLGIDSSRIEQPIVMTERLANPLFTRAMTSELMFELYNAPSVTYGIDSLFAFSRQKHEDGLAVSLGHNASTIIPVVNGRGVLSRAKRIPWGGQQASELMLKLAQLKYPSFPTKVTLAQATFMARETCYFSADYDAELKSLEVPENMAKMTKVIQFPYAAPDAVEKTEEEIAAALERRREQGKRLQEISARQRAEKLAAKIAELDEYKSVMAERANLKKADFLIRISESTPFETEAELESWIKKTEAEVRRKQRKEQGLEEEPEEEPTFPLVDRPDEELNEDEIKEKRKQRLMKAGWEARVKIREEKRREKERLDEEKRQEELERATDPQAWAARLREEQEAVIERMQDRKKRKAQMGDRKSAAAQNRMKNIATLAAESGGGKKRKKNTEEKDDGFGRDDSDWAVYREIGGDDESDAEEDDQNQLQSIETRLLQFDPSFNEEQTLEGRQHAKNALINAFVRGGTDERYDPESVAHNHQIHLNVERIRVPETWFQPGMFGVDSAGVGEIAGWVLNGFEEEQRRRLMQCIFVTGGGANIPGLTTKMRNVLTPVLPFRAPLKIVSSVDGGDPRLEAWKGMSAWAGTDAAKQARVTRAEYEEYGAEWLKEHQWGNPPP</sequence>
<accession>A0AAD9FUA8</accession>
<dbReference type="Gene3D" id="3.30.420.40">
    <property type="match status" value="2"/>
</dbReference>
<keyword evidence="4" id="KW-1185">Reference proteome</keyword>
<feature type="compositionally biased region" description="Basic and acidic residues" evidence="2">
    <location>
        <begin position="515"/>
        <end position="528"/>
    </location>
</feature>
<dbReference type="Pfam" id="PF00022">
    <property type="entry name" value="Actin"/>
    <property type="match status" value="2"/>
</dbReference>
<dbReference type="PANTHER" id="PTHR11937">
    <property type="entry name" value="ACTIN"/>
    <property type="match status" value="1"/>
</dbReference>
<dbReference type="SUPFAM" id="SSF53067">
    <property type="entry name" value="Actin-like ATPase domain"/>
    <property type="match status" value="2"/>
</dbReference>
<feature type="compositionally biased region" description="Basic and acidic residues" evidence="2">
    <location>
        <begin position="435"/>
        <end position="454"/>
    </location>
</feature>
<dbReference type="AlphaFoldDB" id="A0AAD9FUA8"/>
<comment type="similarity">
    <text evidence="1">Belongs to the actin family.</text>
</comment>
<proteinExistence type="inferred from homology"/>
<name>A0AAD9FUA8_PAPLA</name>
<evidence type="ECO:0000313" key="4">
    <source>
        <dbReference type="Proteomes" id="UP001182556"/>
    </source>
</evidence>
<dbReference type="InterPro" id="IPR043129">
    <property type="entry name" value="ATPase_NBD"/>
</dbReference>
<feature type="region of interest" description="Disordered" evidence="2">
    <location>
        <begin position="435"/>
        <end position="460"/>
    </location>
</feature>
<evidence type="ECO:0000256" key="1">
    <source>
        <dbReference type="RuleBase" id="RU000487"/>
    </source>
</evidence>
<protein>
    <submittedName>
        <fullName evidence="3">Protein-vacuolar targeting-related protein</fullName>
    </submittedName>
</protein>
<feature type="region of interest" description="Disordered" evidence="2">
    <location>
        <begin position="473"/>
        <end position="532"/>
    </location>
</feature>
<evidence type="ECO:0000256" key="2">
    <source>
        <dbReference type="SAM" id="MobiDB-lite"/>
    </source>
</evidence>
<reference evidence="3" key="1">
    <citation type="submission" date="2023-02" db="EMBL/GenBank/DDBJ databases">
        <title>Identification and recombinant expression of a fungal hydrolase from Papiliotrema laurentii that hydrolyzes apple cutin and clears colloidal polyester polyurethane.</title>
        <authorList>
            <consortium name="DOE Joint Genome Institute"/>
            <person name="Roman V.A."/>
            <person name="Bojanowski C."/>
            <person name="Crable B.R."/>
            <person name="Wagner D.N."/>
            <person name="Hung C.S."/>
            <person name="Nadeau L.J."/>
            <person name="Schratz L."/>
            <person name="Haridas S."/>
            <person name="Pangilinan J."/>
            <person name="Lipzen A."/>
            <person name="Na H."/>
            <person name="Yan M."/>
            <person name="Ng V."/>
            <person name="Grigoriev I.V."/>
            <person name="Spatafora J.W."/>
            <person name="Barlow D."/>
            <person name="Biffinger J."/>
            <person name="Kelley-Loughnane N."/>
            <person name="Varaljay V.A."/>
            <person name="Crookes-Goodson W.J."/>
        </authorList>
    </citation>
    <scope>NUCLEOTIDE SEQUENCE</scope>
    <source>
        <strain evidence="3">5307AH</strain>
    </source>
</reference>
<organism evidence="3 4">
    <name type="scientific">Papiliotrema laurentii</name>
    <name type="common">Cryptococcus laurentii</name>
    <dbReference type="NCBI Taxonomy" id="5418"/>
    <lineage>
        <taxon>Eukaryota</taxon>
        <taxon>Fungi</taxon>
        <taxon>Dikarya</taxon>
        <taxon>Basidiomycota</taxon>
        <taxon>Agaricomycotina</taxon>
        <taxon>Tremellomycetes</taxon>
        <taxon>Tremellales</taxon>
        <taxon>Rhynchogastremaceae</taxon>
        <taxon>Papiliotrema</taxon>
    </lineage>
</organism>
<dbReference type="SMART" id="SM00268">
    <property type="entry name" value="ACTIN"/>
    <property type="match status" value="1"/>
</dbReference>